<dbReference type="PANTHER" id="PTHR43176">
    <property type="entry name" value="3-HYDROXYISOBUTYRYL-COA HYDROLASE-RELATED"/>
    <property type="match status" value="1"/>
</dbReference>
<dbReference type="FunFam" id="3.90.226.10:FF:000026">
    <property type="entry name" value="3-hydroxyisobutyryl-CoA hydrolase, mitochondrial"/>
    <property type="match status" value="1"/>
</dbReference>
<proteinExistence type="predicted"/>
<evidence type="ECO:0000256" key="3">
    <source>
        <dbReference type="ARBA" id="ARBA00011915"/>
    </source>
</evidence>
<dbReference type="GO" id="GO:0003860">
    <property type="term" value="F:3-hydroxyisobutyryl-CoA hydrolase activity"/>
    <property type="evidence" value="ECO:0007669"/>
    <property type="project" value="UniProtKB-EC"/>
</dbReference>
<reference evidence="8 9" key="3">
    <citation type="journal article" date="2015" name="Genome Announc.">
        <title>Draft Genome Sequence of the Archiascomycetous Yeast Saitoella complicata.</title>
        <authorList>
            <person name="Yamauchi K."/>
            <person name="Kondo S."/>
            <person name="Hamamoto M."/>
            <person name="Takahashi Y."/>
            <person name="Ogura Y."/>
            <person name="Hayashi T."/>
            <person name="Nishida H."/>
        </authorList>
    </citation>
    <scope>NUCLEOTIDE SEQUENCE [LARGE SCALE GENOMIC DNA]</scope>
    <source>
        <strain evidence="8 9">NRRL Y-17804</strain>
    </source>
</reference>
<dbReference type="AlphaFoldDB" id="A0A0E9NJI9"/>
<dbReference type="STRING" id="698492.A0A0E9NJI9"/>
<evidence type="ECO:0000313" key="8">
    <source>
        <dbReference type="EMBL" id="GAO50042.1"/>
    </source>
</evidence>
<dbReference type="InterPro" id="IPR032259">
    <property type="entry name" value="HIBYL-CoA-H"/>
</dbReference>
<evidence type="ECO:0000313" key="9">
    <source>
        <dbReference type="Proteomes" id="UP000033140"/>
    </source>
</evidence>
<dbReference type="GO" id="GO:0006574">
    <property type="term" value="P:L-valine catabolic process"/>
    <property type="evidence" value="ECO:0007669"/>
    <property type="project" value="TreeGrafter"/>
</dbReference>
<name>A0A0E9NJI9_SAICN</name>
<evidence type="ECO:0000256" key="4">
    <source>
        <dbReference type="ARBA" id="ARBA00022801"/>
    </source>
</evidence>
<keyword evidence="5" id="KW-0496">Mitochondrion</keyword>
<dbReference type="PROSITE" id="PS00166">
    <property type="entry name" value="ENOYL_COA_HYDRATASE"/>
    <property type="match status" value="1"/>
</dbReference>
<dbReference type="InterPro" id="IPR018376">
    <property type="entry name" value="Enoyl-CoA_hyd/isom_CS"/>
</dbReference>
<feature type="domain" description="Enoyl-CoA hydratase/isomerase" evidence="7">
    <location>
        <begin position="58"/>
        <end position="390"/>
    </location>
</feature>
<evidence type="ECO:0000256" key="1">
    <source>
        <dbReference type="ARBA" id="ARBA00001709"/>
    </source>
</evidence>
<dbReference type="Proteomes" id="UP000033140">
    <property type="component" value="Unassembled WGS sequence"/>
</dbReference>
<dbReference type="Pfam" id="PF16113">
    <property type="entry name" value="ECH_2"/>
    <property type="match status" value="1"/>
</dbReference>
<dbReference type="CDD" id="cd06558">
    <property type="entry name" value="crotonase-like"/>
    <property type="match status" value="1"/>
</dbReference>
<dbReference type="InterPro" id="IPR045004">
    <property type="entry name" value="ECH_dom"/>
</dbReference>
<dbReference type="InterPro" id="IPR029045">
    <property type="entry name" value="ClpP/crotonase-like_dom_sf"/>
</dbReference>
<dbReference type="SUPFAM" id="SSF52096">
    <property type="entry name" value="ClpP/crotonase"/>
    <property type="match status" value="1"/>
</dbReference>
<reference evidence="8 9" key="2">
    <citation type="journal article" date="2014" name="J. Gen. Appl. Microbiol.">
        <title>The early diverging ascomycetous budding yeast Saitoella complicata has three histone deacetylases belonging to the Clr6, Hos2, and Rpd3 lineages.</title>
        <authorList>
            <person name="Nishida H."/>
            <person name="Matsumoto T."/>
            <person name="Kondo S."/>
            <person name="Hamamoto M."/>
            <person name="Yoshikawa H."/>
        </authorList>
    </citation>
    <scope>NUCLEOTIDE SEQUENCE [LARGE SCALE GENOMIC DNA]</scope>
    <source>
        <strain evidence="8 9">NRRL Y-17804</strain>
    </source>
</reference>
<dbReference type="Gene3D" id="3.90.226.10">
    <property type="entry name" value="2-enoyl-CoA Hydratase, Chain A, domain 1"/>
    <property type="match status" value="1"/>
</dbReference>
<dbReference type="GO" id="GO:0005739">
    <property type="term" value="C:mitochondrion"/>
    <property type="evidence" value="ECO:0007669"/>
    <property type="project" value="UniProtKB-SubCell"/>
</dbReference>
<keyword evidence="9" id="KW-1185">Reference proteome</keyword>
<reference evidence="8 9" key="1">
    <citation type="journal article" date="2011" name="J. Gen. Appl. Microbiol.">
        <title>Draft genome sequencing of the enigmatic yeast Saitoella complicata.</title>
        <authorList>
            <person name="Nishida H."/>
            <person name="Hamamoto M."/>
            <person name="Sugiyama J."/>
        </authorList>
    </citation>
    <scope>NUCLEOTIDE SEQUENCE [LARGE SCALE GENOMIC DNA]</scope>
    <source>
        <strain evidence="8 9">NRRL Y-17804</strain>
    </source>
</reference>
<comment type="subcellular location">
    <subcellularLocation>
        <location evidence="2">Mitochondrion</location>
    </subcellularLocation>
</comment>
<sequence>MLASRTALRFRPVAMPLRAKITNPAFLNGSIKMASNSASESQQLAENDVLFESKFGTRTIILNRPKKLNSLTASMVSKITPRLQEWEKSDLAKVIVLKGAGRALCAGGDVVAVASDVKDGTPEGFKKATEYFGDEYKLDHLIASYTKPYVAIMDGITMGGGAGLSMHAPIRIATEKTLFAMPETTIGFFPDVGASFFLSRLDGKLGTYLGMTSAQLRGWDVVMAGIATHYVPSERLPMLETRLAELETSDLSQISEAIDDFVGEVPKGYQFALSGDIRKAIDRCFNFKSVTKVIKALEKENTAWAHETIRLLRERSPRSLAVTLRQLREGSNWDIDEAFKREFIIASRFVQTEDFVTGVETKLVLKEGGRPNWQPANIEDVDQDIQNWYFDVKMDDPELELLPRPRSWIPYKGMPHHRAKHYQVDLPNEVEVKQLIEGMHRDGGVNAWLAEEVVDFFVQNRRGRAGVAEKVRDILARKTKLRAAGESELSTLMRCHCYCIHVLPSRSYTLLQRHGPVGNGRRYESVKEVDEENLALSGRLGFNGRITKGKNNMLRPIVERWHFAKDHVDSTATVSLSIGLRRALAQILSRFVYKKRLFPPSLQPHQTHSLTNSTTTTTMPACTFSAPVLASSERAVVAYTCSVQSSERAVVAYTCSVQSSERAVVAYTCTIA</sequence>
<dbReference type="EMBL" id="BACD03000028">
    <property type="protein sequence ID" value="GAO50042.1"/>
    <property type="molecule type" value="Genomic_DNA"/>
</dbReference>
<dbReference type="NCBIfam" id="NF004127">
    <property type="entry name" value="PRK05617.1"/>
    <property type="match status" value="1"/>
</dbReference>
<gene>
    <name evidence="8" type="ORF">G7K_4177-t1</name>
</gene>
<protein>
    <recommendedName>
        <fullName evidence="3">3-hydroxyisobutyryl-CoA hydrolase</fullName>
        <ecNumber evidence="3">3.1.2.4</ecNumber>
    </recommendedName>
    <alternativeName>
        <fullName evidence="6">3-hydroxyisobutyryl-coenzyme A hydrolase</fullName>
    </alternativeName>
</protein>
<comment type="caution">
    <text evidence="8">The sequence shown here is derived from an EMBL/GenBank/DDBJ whole genome shotgun (WGS) entry which is preliminary data.</text>
</comment>
<evidence type="ECO:0000256" key="5">
    <source>
        <dbReference type="ARBA" id="ARBA00023128"/>
    </source>
</evidence>
<evidence type="ECO:0000256" key="2">
    <source>
        <dbReference type="ARBA" id="ARBA00004173"/>
    </source>
</evidence>
<evidence type="ECO:0000256" key="6">
    <source>
        <dbReference type="ARBA" id="ARBA00031181"/>
    </source>
</evidence>
<evidence type="ECO:0000259" key="7">
    <source>
        <dbReference type="Pfam" id="PF16113"/>
    </source>
</evidence>
<dbReference type="PANTHER" id="PTHR43176:SF3">
    <property type="entry name" value="3-HYDROXYISOBUTYRYL-COA HYDROLASE, MITOCHONDRIAL"/>
    <property type="match status" value="1"/>
</dbReference>
<organism evidence="8 9">
    <name type="scientific">Saitoella complicata (strain BCRC 22490 / CBS 7301 / JCM 7358 / NBRC 10748 / NRRL Y-17804)</name>
    <dbReference type="NCBI Taxonomy" id="698492"/>
    <lineage>
        <taxon>Eukaryota</taxon>
        <taxon>Fungi</taxon>
        <taxon>Dikarya</taxon>
        <taxon>Ascomycota</taxon>
        <taxon>Taphrinomycotina</taxon>
        <taxon>Taphrinomycotina incertae sedis</taxon>
        <taxon>Saitoella</taxon>
    </lineage>
</organism>
<dbReference type="EC" id="3.1.2.4" evidence="3"/>
<keyword evidence="4" id="KW-0378">Hydrolase</keyword>
<dbReference type="OMA" id="WAHETIR"/>
<comment type="catalytic activity">
    <reaction evidence="1">
        <text>3-hydroxy-2-methylpropanoyl-CoA + H2O = 3-hydroxy-2-methylpropanoate + CoA + H(+)</text>
        <dbReference type="Rhea" id="RHEA:20888"/>
        <dbReference type="ChEBI" id="CHEBI:11805"/>
        <dbReference type="ChEBI" id="CHEBI:15377"/>
        <dbReference type="ChEBI" id="CHEBI:15378"/>
        <dbReference type="ChEBI" id="CHEBI:57287"/>
        <dbReference type="ChEBI" id="CHEBI:57340"/>
        <dbReference type="EC" id="3.1.2.4"/>
    </reaction>
</comment>
<accession>A0A0E9NJI9</accession>